<dbReference type="InterPro" id="IPR051819">
    <property type="entry name" value="PTS_sugar-specific_EIIB"/>
</dbReference>
<dbReference type="InterPro" id="IPR013012">
    <property type="entry name" value="PTS_EIIB_3"/>
</dbReference>
<evidence type="ECO:0000256" key="4">
    <source>
        <dbReference type="ARBA" id="ARBA00022679"/>
    </source>
</evidence>
<keyword evidence="6" id="KW-0418">Kinase</keyword>
<evidence type="ECO:0000256" key="5">
    <source>
        <dbReference type="ARBA" id="ARBA00022683"/>
    </source>
</evidence>
<dbReference type="InterPro" id="IPR036095">
    <property type="entry name" value="PTS_EIIB-like_sf"/>
</dbReference>
<dbReference type="SUPFAM" id="SSF52794">
    <property type="entry name" value="PTS system IIB component-like"/>
    <property type="match status" value="1"/>
</dbReference>
<evidence type="ECO:0000256" key="7">
    <source>
        <dbReference type="PROSITE-ProRule" id="PRU00423"/>
    </source>
</evidence>
<sequence>MKILLVCAGGMSTSMLMKKMEKYWSERGMTLTIQAVGLSEYKDMYQEFEIIMVGPQVSYRLQEIKENTQLPTAAIPSFDYAIGNCENILSLAEKLYQEK</sequence>
<feature type="modified residue" description="Phosphocysteine; by EIIA" evidence="7">
    <location>
        <position position="7"/>
    </location>
</feature>
<evidence type="ECO:0000256" key="2">
    <source>
        <dbReference type="ARBA" id="ARBA00022553"/>
    </source>
</evidence>
<dbReference type="EC" id="2.7.1.-" evidence="9"/>
<dbReference type="Proteomes" id="UP001596110">
    <property type="component" value="Unassembled WGS sequence"/>
</dbReference>
<keyword evidence="4 9" id="KW-0808">Transferase</keyword>
<keyword evidence="5" id="KW-0598">Phosphotransferase system</keyword>
<reference evidence="10" key="1">
    <citation type="journal article" date="2019" name="Int. J. Syst. Evol. Microbiol.">
        <title>The Global Catalogue of Microorganisms (GCM) 10K type strain sequencing project: providing services to taxonomists for standard genome sequencing and annotation.</title>
        <authorList>
            <consortium name="The Broad Institute Genomics Platform"/>
            <consortium name="The Broad Institute Genome Sequencing Center for Infectious Disease"/>
            <person name="Wu L."/>
            <person name="Ma J."/>
        </authorList>
    </citation>
    <scope>NUCLEOTIDE SEQUENCE [LARGE SCALE GENOMIC DNA]</scope>
    <source>
        <strain evidence="10">DT43</strain>
    </source>
</reference>
<keyword evidence="2" id="KW-0597">Phosphoprotein</keyword>
<feature type="domain" description="PTS EIIB type-3" evidence="8">
    <location>
        <begin position="1"/>
        <end position="99"/>
    </location>
</feature>
<organism evidence="9 10">
    <name type="scientific">Streptococcus caledonicus</name>
    <dbReference type="NCBI Taxonomy" id="2614158"/>
    <lineage>
        <taxon>Bacteria</taxon>
        <taxon>Bacillati</taxon>
        <taxon>Bacillota</taxon>
        <taxon>Bacilli</taxon>
        <taxon>Lactobacillales</taxon>
        <taxon>Streptococcaceae</taxon>
        <taxon>Streptococcus</taxon>
    </lineage>
</organism>
<evidence type="ECO:0000256" key="1">
    <source>
        <dbReference type="ARBA" id="ARBA00022448"/>
    </source>
</evidence>
<dbReference type="Gene3D" id="3.40.50.2300">
    <property type="match status" value="1"/>
</dbReference>
<dbReference type="InterPro" id="IPR003501">
    <property type="entry name" value="PTS_EIIB_2/3"/>
</dbReference>
<dbReference type="CDD" id="cd05564">
    <property type="entry name" value="PTS_IIB_chitobiose_lichenan"/>
    <property type="match status" value="1"/>
</dbReference>
<evidence type="ECO:0000256" key="6">
    <source>
        <dbReference type="ARBA" id="ARBA00022777"/>
    </source>
</evidence>
<evidence type="ECO:0000256" key="3">
    <source>
        <dbReference type="ARBA" id="ARBA00022597"/>
    </source>
</evidence>
<dbReference type="PROSITE" id="PS51100">
    <property type="entry name" value="PTS_EIIB_TYPE_3"/>
    <property type="match status" value="1"/>
</dbReference>
<proteinExistence type="predicted"/>
<dbReference type="PANTHER" id="PTHR34581:SF2">
    <property type="entry name" value="PTS SYSTEM N,N'-DIACETYLCHITOBIOSE-SPECIFIC EIIB COMPONENT"/>
    <property type="match status" value="1"/>
</dbReference>
<keyword evidence="3 9" id="KW-0762">Sugar transport</keyword>
<keyword evidence="1" id="KW-0813">Transport</keyword>
<evidence type="ECO:0000259" key="8">
    <source>
        <dbReference type="PROSITE" id="PS51100"/>
    </source>
</evidence>
<protein>
    <submittedName>
        <fullName evidence="9">PTS sugar transporter subunit IIB</fullName>
        <ecNumber evidence="9">2.7.1.-</ecNumber>
    </submittedName>
</protein>
<evidence type="ECO:0000313" key="9">
    <source>
        <dbReference type="EMBL" id="MFC5630837.1"/>
    </source>
</evidence>
<dbReference type="EMBL" id="JBHSOJ010000016">
    <property type="protein sequence ID" value="MFC5630837.1"/>
    <property type="molecule type" value="Genomic_DNA"/>
</dbReference>
<comment type="caution">
    <text evidence="9">The sequence shown here is derived from an EMBL/GenBank/DDBJ whole genome shotgun (WGS) entry which is preliminary data.</text>
</comment>
<gene>
    <name evidence="9" type="ORF">ACFPQ3_04365</name>
</gene>
<name>A0ABW0UBC0_9STRE</name>
<dbReference type="PANTHER" id="PTHR34581">
    <property type="entry name" value="PTS SYSTEM N,N'-DIACETYLCHITOBIOSE-SPECIFIC EIIB COMPONENT"/>
    <property type="match status" value="1"/>
</dbReference>
<evidence type="ECO:0000313" key="10">
    <source>
        <dbReference type="Proteomes" id="UP001596110"/>
    </source>
</evidence>
<accession>A0ABW0UBC0</accession>
<dbReference type="Pfam" id="PF02302">
    <property type="entry name" value="PTS_IIB"/>
    <property type="match status" value="1"/>
</dbReference>
<dbReference type="GO" id="GO:0016740">
    <property type="term" value="F:transferase activity"/>
    <property type="evidence" value="ECO:0007669"/>
    <property type="project" value="UniProtKB-KW"/>
</dbReference>
<dbReference type="RefSeq" id="WP_156805706.1">
    <property type="nucleotide sequence ID" value="NZ_JBHSOJ010000016.1"/>
</dbReference>
<keyword evidence="10" id="KW-1185">Reference proteome</keyword>